<feature type="binding site" evidence="9">
    <location>
        <position position="188"/>
    </location>
    <ligand>
        <name>Mn(2+)</name>
        <dbReference type="ChEBI" id="CHEBI:29035"/>
        <label>1</label>
    </ligand>
</feature>
<evidence type="ECO:0000256" key="9">
    <source>
        <dbReference type="HAMAP-Rule" id="MF_02044"/>
    </source>
</evidence>
<proteinExistence type="inferred from homology"/>
<keyword evidence="4 9" id="KW-0227">DNA damage</keyword>
<feature type="binding site" evidence="9">
    <location>
        <position position="49"/>
    </location>
    <ligand>
        <name>Mn(2+)</name>
        <dbReference type="ChEBI" id="CHEBI:29035"/>
        <label>1</label>
    </ligand>
</feature>
<evidence type="ECO:0000256" key="5">
    <source>
        <dbReference type="ARBA" id="ARBA00022801"/>
    </source>
</evidence>
<feature type="domain" description="Calcineurin-like phosphoesterase" evidence="10">
    <location>
        <begin position="1"/>
        <end position="188"/>
    </location>
</feature>
<keyword evidence="5 9" id="KW-0378">Hydrolase</keyword>
<dbReference type="RefSeq" id="WP_338603857.1">
    <property type="nucleotide sequence ID" value="NZ_CP146016.1"/>
</dbReference>
<dbReference type="GO" id="GO:0030145">
    <property type="term" value="F:manganese ion binding"/>
    <property type="evidence" value="ECO:0007669"/>
    <property type="project" value="UniProtKB-UniRule"/>
</dbReference>
<gene>
    <name evidence="9 11" type="primary">mre11</name>
    <name evidence="11" type="ORF">V6M85_05190</name>
</gene>
<dbReference type="PANTHER" id="PTHR30337">
    <property type="entry name" value="COMPONENT OF ATP-DEPENDENT DSDNA EXONUCLEASE"/>
    <property type="match status" value="1"/>
</dbReference>
<keyword evidence="7 9" id="KW-0234">DNA repair</keyword>
<keyword evidence="8 9" id="KW-0464">Manganese</keyword>
<feature type="binding site" evidence="9">
    <location>
        <position position="84"/>
    </location>
    <ligand>
        <name>Mn(2+)</name>
        <dbReference type="ChEBI" id="CHEBI:29035"/>
        <label>2</label>
    </ligand>
</feature>
<comment type="similarity">
    <text evidence="9">Belongs to the MRE11/RAD32 family.</text>
</comment>
<reference evidence="11 12" key="1">
    <citation type="submission" date="2024-02" db="EMBL/GenBank/DDBJ databases">
        <title>STSV induces naive adaptation in Sulfolobus.</title>
        <authorList>
            <person name="Xiang X."/>
            <person name="Song M."/>
        </authorList>
    </citation>
    <scope>NUCLEOTIDE SEQUENCE [LARGE SCALE GENOMIC DNA]</scope>
    <source>
        <strain evidence="11 12">RT2</strain>
    </source>
</reference>
<feature type="binding site" evidence="9">
    <location>
        <position position="49"/>
    </location>
    <ligand>
        <name>Mn(2+)</name>
        <dbReference type="ChEBI" id="CHEBI:29035"/>
        <label>2</label>
    </ligand>
</feature>
<dbReference type="InterPro" id="IPR032885">
    <property type="entry name" value="Mre11_archaea-type"/>
</dbReference>
<protein>
    <recommendedName>
        <fullName evidence="9">DNA double-strand break repair protein Mre11</fullName>
        <ecNumber evidence="9">3.1.-.-</ecNumber>
    </recommendedName>
</protein>
<keyword evidence="2 9" id="KW-0479">Metal-binding</keyword>
<dbReference type="CDD" id="cd00840">
    <property type="entry name" value="MPP_Mre11_N"/>
    <property type="match status" value="1"/>
</dbReference>
<evidence type="ECO:0000256" key="8">
    <source>
        <dbReference type="ARBA" id="ARBA00023211"/>
    </source>
</evidence>
<sequence>MLILHISDTHLGKRQYSLAEREKDIYNTFSQLIDIAIKEHVDAVIHSGDLFDVSNPSTNAIVEAVRNLKRLKEAGIPFLSIPGDHDRPKRSGFLVPHSILLEMDLIKMMTYEKPYTLGNLEIYGIPHIPTISKTALKEILSSLKPTSHRSILLLHQGVKQMLPYESSWQLELGDLPKGFGYYALGHIHTRWKLIQEDGSIIAIAGSPDIMREEEIEGYENFGKGAYLVDFSKELPNLQQINIKIRKQKVVVINTKDLKNEIEKIKNEIKNENEKPIIHIILRGETIRKDLLNRELLVLNDNVLYYRIYKDETSQSINNITYTLPQEKGLDKIILEYLTKYEKFNEDEANLILQMIKNVDSEETVIEILKKISGVD</sequence>
<accession>A0AAX4L5G1</accession>
<dbReference type="GO" id="GO:0008408">
    <property type="term" value="F:3'-5' exonuclease activity"/>
    <property type="evidence" value="ECO:0007669"/>
    <property type="project" value="UniProtKB-UniRule"/>
</dbReference>
<keyword evidence="12" id="KW-1185">Reference proteome</keyword>
<comment type="cofactor">
    <cofactor evidence="9">
        <name>Mn(2+)</name>
        <dbReference type="ChEBI" id="CHEBI:29035"/>
    </cofactor>
    <text evidence="9">Binds 2 manganese ions per subunit.</text>
</comment>
<dbReference type="Proteomes" id="UP001432202">
    <property type="component" value="Chromosome"/>
</dbReference>
<dbReference type="EMBL" id="CP146016">
    <property type="protein sequence ID" value="WWQ61473.1"/>
    <property type="molecule type" value="Genomic_DNA"/>
</dbReference>
<dbReference type="HAMAP" id="MF_02044">
    <property type="entry name" value="Mre11"/>
    <property type="match status" value="1"/>
</dbReference>
<feature type="binding site" evidence="9">
    <location>
        <position position="155"/>
    </location>
    <ligand>
        <name>Mn(2+)</name>
        <dbReference type="ChEBI" id="CHEBI:29035"/>
        <label>2</label>
    </ligand>
</feature>
<dbReference type="NCBIfam" id="NF041031">
    <property type="entry name" value="Mre11_Sulfo"/>
    <property type="match status" value="1"/>
</dbReference>
<dbReference type="GO" id="GO:0000403">
    <property type="term" value="F:Y-form DNA binding"/>
    <property type="evidence" value="ECO:0007669"/>
    <property type="project" value="UniProtKB-UniRule"/>
</dbReference>
<dbReference type="InterPro" id="IPR029052">
    <property type="entry name" value="Metallo-depent_PP-like"/>
</dbReference>
<organism evidence="11 12">
    <name type="scientific">Sulfolobus tengchongensis</name>
    <dbReference type="NCBI Taxonomy" id="207809"/>
    <lineage>
        <taxon>Archaea</taxon>
        <taxon>Thermoproteota</taxon>
        <taxon>Thermoprotei</taxon>
        <taxon>Sulfolobales</taxon>
        <taxon>Sulfolobaceae</taxon>
        <taxon>Sulfolobus</taxon>
    </lineage>
</organism>
<name>A0AAX4L5G1_9CREN</name>
<dbReference type="GO" id="GO:0006302">
    <property type="term" value="P:double-strand break repair"/>
    <property type="evidence" value="ECO:0007669"/>
    <property type="project" value="UniProtKB-UniRule"/>
</dbReference>
<evidence type="ECO:0000313" key="11">
    <source>
        <dbReference type="EMBL" id="WWQ61473.1"/>
    </source>
</evidence>
<dbReference type="AlphaFoldDB" id="A0AAX4L5G1"/>
<dbReference type="SUPFAM" id="SSF56300">
    <property type="entry name" value="Metallo-dependent phosphatases"/>
    <property type="match status" value="1"/>
</dbReference>
<feature type="binding site" evidence="9">
    <location>
        <position position="186"/>
    </location>
    <ligand>
        <name>Mn(2+)</name>
        <dbReference type="ChEBI" id="CHEBI:29035"/>
        <label>2</label>
    </ligand>
</feature>
<dbReference type="InterPro" id="IPR050535">
    <property type="entry name" value="DNA_Repair-Maintenance_Comp"/>
</dbReference>
<keyword evidence="3 9" id="KW-0255">Endonuclease</keyword>
<dbReference type="InterPro" id="IPR004843">
    <property type="entry name" value="Calcineurin-like_PHP"/>
</dbReference>
<keyword evidence="6 9" id="KW-0269">Exonuclease</keyword>
<dbReference type="EC" id="3.1.-.-" evidence="9"/>
<dbReference type="GO" id="GO:0004519">
    <property type="term" value="F:endonuclease activity"/>
    <property type="evidence" value="ECO:0007669"/>
    <property type="project" value="UniProtKB-UniRule"/>
</dbReference>
<dbReference type="InterPro" id="IPR041796">
    <property type="entry name" value="Mre11_N"/>
</dbReference>
<feature type="binding site" evidence="9">
    <location>
        <position position="10"/>
    </location>
    <ligand>
        <name>Mn(2+)</name>
        <dbReference type="ChEBI" id="CHEBI:29035"/>
        <label>1</label>
    </ligand>
</feature>
<dbReference type="Pfam" id="PF00149">
    <property type="entry name" value="Metallophos"/>
    <property type="match status" value="1"/>
</dbReference>
<evidence type="ECO:0000313" key="12">
    <source>
        <dbReference type="Proteomes" id="UP001432202"/>
    </source>
</evidence>
<evidence type="ECO:0000256" key="6">
    <source>
        <dbReference type="ARBA" id="ARBA00022839"/>
    </source>
</evidence>
<comment type="function">
    <text evidence="9">Part of the Rad50/Mre11 complex, which is involved in the early steps of DNA double-strand break (DSB) repair. The complex may facilitate opening of the processed DNA ends to aid in the recruitment of HerA and NurA. Mre11 binds to DSB ends and has both double-stranded 3'-5' exonuclease activity and single-stranded endonuclease activity.</text>
</comment>
<feature type="active site" description="Proton donor" evidence="9">
    <location>
        <position position="85"/>
    </location>
</feature>
<evidence type="ECO:0000256" key="2">
    <source>
        <dbReference type="ARBA" id="ARBA00022723"/>
    </source>
</evidence>
<dbReference type="InterPro" id="IPR053459">
    <property type="entry name" value="DSB_Repair_Mre11/Rad50"/>
</dbReference>
<dbReference type="GO" id="GO:0045027">
    <property type="term" value="F:DNA end binding"/>
    <property type="evidence" value="ECO:0007669"/>
    <property type="project" value="UniProtKB-UniRule"/>
</dbReference>
<evidence type="ECO:0000256" key="3">
    <source>
        <dbReference type="ARBA" id="ARBA00022759"/>
    </source>
</evidence>
<evidence type="ECO:0000256" key="7">
    <source>
        <dbReference type="ARBA" id="ARBA00023204"/>
    </source>
</evidence>
<keyword evidence="1 9" id="KW-0540">Nuclease</keyword>
<comment type="subunit">
    <text evidence="9">Homodimer. Forms a heterotetramer composed of two Mre11 subunits and two Rad50 subunits.</text>
</comment>
<dbReference type="PANTHER" id="PTHR30337:SF0">
    <property type="entry name" value="NUCLEASE SBCCD SUBUNIT D"/>
    <property type="match status" value="1"/>
</dbReference>
<feature type="binding site" evidence="9">
    <location>
        <position position="8"/>
    </location>
    <ligand>
        <name>Mn(2+)</name>
        <dbReference type="ChEBI" id="CHEBI:29035"/>
        <label>1</label>
    </ligand>
</feature>
<dbReference type="GeneID" id="89336140"/>
<evidence type="ECO:0000256" key="1">
    <source>
        <dbReference type="ARBA" id="ARBA00022722"/>
    </source>
</evidence>
<comment type="activity regulation">
    <text evidence="9">Nuclease activity is regulated by Rad50.</text>
</comment>
<evidence type="ECO:0000256" key="4">
    <source>
        <dbReference type="ARBA" id="ARBA00022763"/>
    </source>
</evidence>
<dbReference type="Gene3D" id="3.60.21.10">
    <property type="match status" value="1"/>
</dbReference>
<evidence type="ECO:0000259" key="10">
    <source>
        <dbReference type="Pfam" id="PF00149"/>
    </source>
</evidence>